<proteinExistence type="predicted"/>
<dbReference type="STRING" id="652787.SAMN05216490_1078"/>
<reference evidence="1 2" key="1">
    <citation type="submission" date="2016-10" db="EMBL/GenBank/DDBJ databases">
        <authorList>
            <person name="de Groot N.N."/>
        </authorList>
    </citation>
    <scope>NUCLEOTIDE SEQUENCE [LARGE SCALE GENOMIC DNA]</scope>
    <source>
        <strain evidence="1 2">MP1X4</strain>
    </source>
</reference>
<protein>
    <submittedName>
        <fullName evidence="1">Uncharacterized protein</fullName>
    </submittedName>
</protein>
<sequence>MLKRVIALLLIVTMVGANFSRFFIYAGFELNKKYIIANLCENRNRPWLHCNGRCYFMKKIKQAEQKEKSTENEAQKNLFQEAFYTKPAVIKFHTQLLQVIPVPNDRVTLPQVYIPVFQPPQLG</sequence>
<evidence type="ECO:0000313" key="2">
    <source>
        <dbReference type="Proteomes" id="UP000199679"/>
    </source>
</evidence>
<dbReference type="EMBL" id="LT629740">
    <property type="protein sequence ID" value="SDS39624.1"/>
    <property type="molecule type" value="Genomic_DNA"/>
</dbReference>
<dbReference type="Proteomes" id="UP000199679">
    <property type="component" value="Chromosome I"/>
</dbReference>
<evidence type="ECO:0000313" key="1">
    <source>
        <dbReference type="EMBL" id="SDS39624.1"/>
    </source>
</evidence>
<keyword evidence="2" id="KW-1185">Reference proteome</keyword>
<accession>A0A1H1RVB2</accession>
<gene>
    <name evidence="1" type="ORF">SAMN05216490_1078</name>
</gene>
<name>A0A1H1RVB2_MUCMA</name>
<dbReference type="AlphaFoldDB" id="A0A1H1RVB2"/>
<organism evidence="1 2">
    <name type="scientific">Mucilaginibacter mallensis</name>
    <dbReference type="NCBI Taxonomy" id="652787"/>
    <lineage>
        <taxon>Bacteria</taxon>
        <taxon>Pseudomonadati</taxon>
        <taxon>Bacteroidota</taxon>
        <taxon>Sphingobacteriia</taxon>
        <taxon>Sphingobacteriales</taxon>
        <taxon>Sphingobacteriaceae</taxon>
        <taxon>Mucilaginibacter</taxon>
    </lineage>
</organism>